<comment type="caution">
    <text evidence="3">The sequence shown here is derived from an EMBL/GenBank/DDBJ whole genome shotgun (WGS) entry which is preliminary data.</text>
</comment>
<feature type="compositionally biased region" description="Acidic residues" evidence="1">
    <location>
        <begin position="17"/>
        <end position="34"/>
    </location>
</feature>
<keyword evidence="4" id="KW-1185">Reference proteome</keyword>
<feature type="domain" description="PiggyBac transposable element-derived protein" evidence="2">
    <location>
        <begin position="257"/>
        <end position="493"/>
    </location>
</feature>
<evidence type="ECO:0000259" key="2">
    <source>
        <dbReference type="Pfam" id="PF13843"/>
    </source>
</evidence>
<dbReference type="AlphaFoldDB" id="A0AAV0WLP0"/>
<gene>
    <name evidence="3" type="ORF">MEUPH1_LOCUS12270</name>
</gene>
<dbReference type="Pfam" id="PF13843">
    <property type="entry name" value="DDE_Tnp_1_7"/>
    <property type="match status" value="1"/>
</dbReference>
<dbReference type="EMBL" id="CARXXK010000002">
    <property type="protein sequence ID" value="CAI6356547.1"/>
    <property type="molecule type" value="Genomic_DNA"/>
</dbReference>
<accession>A0AAV0WLP0</accession>
<organism evidence="3 4">
    <name type="scientific">Macrosiphum euphorbiae</name>
    <name type="common">potato aphid</name>
    <dbReference type="NCBI Taxonomy" id="13131"/>
    <lineage>
        <taxon>Eukaryota</taxon>
        <taxon>Metazoa</taxon>
        <taxon>Ecdysozoa</taxon>
        <taxon>Arthropoda</taxon>
        <taxon>Hexapoda</taxon>
        <taxon>Insecta</taxon>
        <taxon>Pterygota</taxon>
        <taxon>Neoptera</taxon>
        <taxon>Paraneoptera</taxon>
        <taxon>Hemiptera</taxon>
        <taxon>Sternorrhyncha</taxon>
        <taxon>Aphidomorpha</taxon>
        <taxon>Aphidoidea</taxon>
        <taxon>Aphididae</taxon>
        <taxon>Macrosiphini</taxon>
        <taxon>Macrosiphum</taxon>
    </lineage>
</organism>
<protein>
    <recommendedName>
        <fullName evidence="2">PiggyBac transposable element-derived protein domain-containing protein</fullName>
    </recommendedName>
</protein>
<sequence>MDKLTCDQITEIITNDESADEPSDYYDSSSDESDCEDLAQEIRKKLVSKLTKNNRSSTIVSSNSVSDVSFTPKNVLDKQKCNEIIDNSDNTLGFGNNDCPDRDDPYSYSSSPEISISNLNSFDIENMAIVFDDNYVVYPHTSTPNTNTNYSTTLNNNSDNFYFDINSVCPNIEQNSAISNLEPSISIKKRKMPVSTKNQIPNKNTRLSDSTLFSGLWNFNKNMLPQYCPNNLNFDSLHSGVNNDLINDLPSENLELYIFKHIFDEDLVQHIVEETNKFYHFLVNNTVLSKHSKLGKWKDTNLNEMYIFFALMLLMPHVKKNNIKDYWSTSVLLSTPIFGKIMTQGRFLLLLRVLHFNDNRNQIPGDRLFKIKTIVESLRKKFKSTYQPHQKVCVDESIVEWKGRLQFKQYIPSKRHRFGIKLFVLCDCNSGFVLDFLIYTGDNTHITINETLKLSGSVISTLMEPYVNKGHIIYMDNWYSSPTLFEYLLKKDTGDMWYG</sequence>
<name>A0AAV0WLP0_9HEMI</name>
<evidence type="ECO:0000256" key="1">
    <source>
        <dbReference type="SAM" id="MobiDB-lite"/>
    </source>
</evidence>
<evidence type="ECO:0000313" key="4">
    <source>
        <dbReference type="Proteomes" id="UP001160148"/>
    </source>
</evidence>
<evidence type="ECO:0000313" key="3">
    <source>
        <dbReference type="EMBL" id="CAI6356547.1"/>
    </source>
</evidence>
<proteinExistence type="predicted"/>
<feature type="region of interest" description="Disordered" evidence="1">
    <location>
        <begin position="15"/>
        <end position="34"/>
    </location>
</feature>
<dbReference type="PANTHER" id="PTHR46599">
    <property type="entry name" value="PIGGYBAC TRANSPOSABLE ELEMENT-DERIVED PROTEIN 4"/>
    <property type="match status" value="1"/>
</dbReference>
<reference evidence="3 4" key="1">
    <citation type="submission" date="2023-01" db="EMBL/GenBank/DDBJ databases">
        <authorList>
            <person name="Whitehead M."/>
        </authorList>
    </citation>
    <scope>NUCLEOTIDE SEQUENCE [LARGE SCALE GENOMIC DNA]</scope>
</reference>
<dbReference type="InterPro" id="IPR029526">
    <property type="entry name" value="PGBD"/>
</dbReference>
<dbReference type="PANTHER" id="PTHR46599:SF3">
    <property type="entry name" value="PIGGYBAC TRANSPOSABLE ELEMENT-DERIVED PROTEIN 4"/>
    <property type="match status" value="1"/>
</dbReference>
<dbReference type="Proteomes" id="UP001160148">
    <property type="component" value="Unassembled WGS sequence"/>
</dbReference>